<dbReference type="RefSeq" id="WP_015747835.1">
    <property type="nucleotide sequence ID" value="NC_013235.1"/>
</dbReference>
<dbReference type="SUPFAM" id="SSF63380">
    <property type="entry name" value="Riboflavin synthase domain-like"/>
    <property type="match status" value="1"/>
</dbReference>
<comment type="similarity">
    <text evidence="1 13">In the N-terminal section; belongs to the cytochrome P450 family.</text>
</comment>
<dbReference type="PANTHER" id="PTHR19384:SF17">
    <property type="entry name" value="NADPH--CYTOCHROME P450 REDUCTASE"/>
    <property type="match status" value="1"/>
</dbReference>
<dbReference type="InterPro" id="IPR001128">
    <property type="entry name" value="Cyt_P450"/>
</dbReference>
<comment type="cofactor">
    <cofactor evidence="13">
        <name>FAD</name>
        <dbReference type="ChEBI" id="CHEBI:57692"/>
    </cofactor>
    <cofactor evidence="13">
        <name>FMN</name>
        <dbReference type="ChEBI" id="CHEBI:58210"/>
    </cofactor>
</comment>
<feature type="compositionally biased region" description="Low complexity" evidence="15">
    <location>
        <begin position="486"/>
        <end position="498"/>
    </location>
</feature>
<dbReference type="InterPro" id="IPR001094">
    <property type="entry name" value="Flavdoxin-like"/>
</dbReference>
<dbReference type="InterPro" id="IPR001433">
    <property type="entry name" value="OxRdtase_FAD/NAD-bd"/>
</dbReference>
<comment type="catalytic activity">
    <reaction evidence="12 13">
        <text>2 oxidized [cytochrome P450] + NADPH = 2 reduced [cytochrome P450] + NADP(+) + H(+)</text>
        <dbReference type="Rhea" id="RHEA:24040"/>
        <dbReference type="Rhea" id="RHEA-COMP:14627"/>
        <dbReference type="Rhea" id="RHEA-COMP:14628"/>
        <dbReference type="ChEBI" id="CHEBI:15378"/>
        <dbReference type="ChEBI" id="CHEBI:55376"/>
        <dbReference type="ChEBI" id="CHEBI:57783"/>
        <dbReference type="ChEBI" id="CHEBI:58349"/>
        <dbReference type="ChEBI" id="CHEBI:60344"/>
        <dbReference type="EC" id="1.6.2.4"/>
    </reaction>
</comment>
<comment type="cofactor">
    <cofactor evidence="13 14">
        <name>heme</name>
        <dbReference type="ChEBI" id="CHEBI:30413"/>
    </cofactor>
</comment>
<keyword evidence="7 13" id="KW-0274">FAD</keyword>
<dbReference type="HOGENOM" id="CLU_001570_7_0_11"/>
<dbReference type="Gene3D" id="3.40.50.80">
    <property type="entry name" value="Nucleotide-binding domain of ferredoxin-NADP reductase (FNR) module"/>
    <property type="match status" value="1"/>
</dbReference>
<dbReference type="GO" id="GO:0050660">
    <property type="term" value="F:flavin adenine dinucleotide binding"/>
    <property type="evidence" value="ECO:0007669"/>
    <property type="project" value="TreeGrafter"/>
</dbReference>
<gene>
    <name evidence="18" type="ordered locus">Namu_2602</name>
</gene>
<evidence type="ECO:0000256" key="6">
    <source>
        <dbReference type="ARBA" id="ARBA00022723"/>
    </source>
</evidence>
<dbReference type="STRING" id="479431.Namu_2602"/>
<feature type="compositionally biased region" description="Low complexity" evidence="15">
    <location>
        <begin position="464"/>
        <end position="473"/>
    </location>
</feature>
<dbReference type="PROSITE" id="PS50902">
    <property type="entry name" value="FLAVODOXIN_LIKE"/>
    <property type="match status" value="1"/>
</dbReference>
<name>C8X7K1_NAKMY</name>
<dbReference type="eggNOG" id="COG0369">
    <property type="taxonomic scope" value="Bacteria"/>
</dbReference>
<dbReference type="AlphaFoldDB" id="C8X7K1"/>
<evidence type="ECO:0000256" key="15">
    <source>
        <dbReference type="SAM" id="MobiDB-lite"/>
    </source>
</evidence>
<dbReference type="Pfam" id="PF00667">
    <property type="entry name" value="FAD_binding_1"/>
    <property type="match status" value="1"/>
</dbReference>
<keyword evidence="11 13" id="KW-0503">Monooxygenase</keyword>
<dbReference type="InterPro" id="IPR017927">
    <property type="entry name" value="FAD-bd_FR_type"/>
</dbReference>
<dbReference type="InParanoid" id="C8X7K1"/>
<dbReference type="EMBL" id="CP001737">
    <property type="protein sequence ID" value="ACV78954.1"/>
    <property type="molecule type" value="Genomic_DNA"/>
</dbReference>
<dbReference type="CDD" id="cd11068">
    <property type="entry name" value="CYP120A1"/>
    <property type="match status" value="1"/>
</dbReference>
<dbReference type="Gene3D" id="3.40.50.360">
    <property type="match status" value="1"/>
</dbReference>
<keyword evidence="5 13" id="KW-0288">FMN</keyword>
<evidence type="ECO:0000256" key="11">
    <source>
        <dbReference type="ARBA" id="ARBA00023033"/>
    </source>
</evidence>
<keyword evidence="19" id="KW-1185">Reference proteome</keyword>
<dbReference type="SUPFAM" id="SSF48264">
    <property type="entry name" value="Cytochrome P450"/>
    <property type="match status" value="1"/>
</dbReference>
<dbReference type="KEGG" id="nml:Namu_2602"/>
<comment type="catalytic activity">
    <reaction evidence="13">
        <text>an organic molecule + reduced [NADPH--hemoprotein reductase] + O2 = an alcohol + oxidized [NADPH--hemoprotein reductase] + H2O + H(+)</text>
        <dbReference type="Rhea" id="RHEA:17149"/>
        <dbReference type="Rhea" id="RHEA-COMP:11964"/>
        <dbReference type="Rhea" id="RHEA-COMP:11965"/>
        <dbReference type="ChEBI" id="CHEBI:15377"/>
        <dbReference type="ChEBI" id="CHEBI:15378"/>
        <dbReference type="ChEBI" id="CHEBI:15379"/>
        <dbReference type="ChEBI" id="CHEBI:30879"/>
        <dbReference type="ChEBI" id="CHEBI:57618"/>
        <dbReference type="ChEBI" id="CHEBI:58210"/>
        <dbReference type="ChEBI" id="CHEBI:142491"/>
        <dbReference type="EC" id="1.14.14.1"/>
    </reaction>
</comment>
<evidence type="ECO:0000259" key="16">
    <source>
        <dbReference type="PROSITE" id="PS50902"/>
    </source>
</evidence>
<dbReference type="InterPro" id="IPR017972">
    <property type="entry name" value="Cyt_P450_CS"/>
</dbReference>
<dbReference type="GO" id="GO:0005829">
    <property type="term" value="C:cytosol"/>
    <property type="evidence" value="ECO:0007669"/>
    <property type="project" value="TreeGrafter"/>
</dbReference>
<dbReference type="GO" id="GO:0070330">
    <property type="term" value="F:aromatase activity"/>
    <property type="evidence" value="ECO:0007669"/>
    <property type="project" value="UniProtKB-UniRule"/>
</dbReference>
<feature type="region of interest" description="Disordered" evidence="15">
    <location>
        <begin position="464"/>
        <end position="507"/>
    </location>
</feature>
<feature type="binding site" description="axial binding residue" evidence="14">
    <location>
        <position position="405"/>
    </location>
    <ligand>
        <name>heme</name>
        <dbReference type="ChEBI" id="CHEBI:30413"/>
    </ligand>
    <ligandPart>
        <name>Fe</name>
        <dbReference type="ChEBI" id="CHEBI:18248"/>
    </ligandPart>
</feature>
<evidence type="ECO:0000256" key="9">
    <source>
        <dbReference type="ARBA" id="ARBA00023002"/>
    </source>
</evidence>
<dbReference type="InterPro" id="IPR023173">
    <property type="entry name" value="NADPH_Cyt_P450_Rdtase_alpha"/>
</dbReference>
<dbReference type="Pfam" id="PF00067">
    <property type="entry name" value="p450"/>
    <property type="match status" value="1"/>
</dbReference>
<evidence type="ECO:0000256" key="3">
    <source>
        <dbReference type="ARBA" id="ARBA00022617"/>
    </source>
</evidence>
<dbReference type="EC" id="1.14.14.1" evidence="13"/>
<dbReference type="SUPFAM" id="SSF52218">
    <property type="entry name" value="Flavoproteins"/>
    <property type="match status" value="1"/>
</dbReference>
<dbReference type="GO" id="GO:0010181">
    <property type="term" value="F:FMN binding"/>
    <property type="evidence" value="ECO:0007669"/>
    <property type="project" value="UniProtKB-UniRule"/>
</dbReference>
<keyword evidence="2 13" id="KW-0813">Transport</keyword>
<dbReference type="PRINTS" id="PR00369">
    <property type="entry name" value="FLAVODOXIN"/>
</dbReference>
<evidence type="ECO:0000313" key="19">
    <source>
        <dbReference type="Proteomes" id="UP000002218"/>
    </source>
</evidence>
<sequence length="1096" mass="117520">MTDKAIPHPKALPIIGNALVSINPATAFTDLQRLADELGPIYALDMPGYHDQVVLTGPDLFGEACDDSRFDKSPAQRLRAVLGDGLFTAFTDSRAWQRGHRIIAPAFTGAAISRLYPSIVDPIQQLAERLVRMEPGSDVDVPTLTSAMTLDVVGLCLFSYRFGNVYTNTPTPFLQALDRALTLLAEGAGKKDLYAVMHPRATRDLRESAEVLISFVDDFVKRRRSMPDGNAPDDLLQHMLTAADPDTGERLSDIEVRQQTLTLLIAGHETTSGTLAFALHHLAAQPQVQDWAREQVDEVLGSDRSVLPTMEQVGQLDRIHQIVDETLRLHPTAPVLLRHPRRATTIGGGYHLDAGATILIPLPKVHIDPAIWGPDAEVFRPRRWESVGQLPAGAYQPFGVGVRGCIGRLFALAEARATLAVLLHRFEIRDPHPAPLTIALHITLKPQNVTLRFLARPGVSAGTAAATASPADVRPADGRTGTDMPGATAAGSVAAGSVQPPPNSDGHQQRLVVAASSDGGTARHLGYDLAHEAVDAGDAADGVELNALVDRLPVDRPLVVITASYNGQPAAGARDFVSWLSAAPDGAAHGVRFAVFGCGDHNWPTTYQAVPALIDRELVRIGGERLIDRGEGDSSGDLDGAFTRWSRSLWQALDAGRPGPPRETRNPVGRYVASEVGRASADGPADAFGMGEAWVRSVTELTRRPPDLGSDLADIPDAGPGADGERVTMHLDVELDPAVSYRPGDHLLVLPQNRQTIIWRAARTLKFDPSLVVELHATTTVETGVPLGQPTMMYDLLAGYCDLRAPATRRGIDILAAHVDRDPARAALLALTADDDAFAGGVLARRVSLLDLATEYPPDQPIPPALVVEAFPMLKPRPYSISSAPIGEPNRVGITVGLVSGQALSGHGRYYGVTSSYLVTLGAGLRILARVADPGPQFHPPADPRTPLVMVCAGTGVAPFRGFLQERAAERAIGRPVGPTLLFRGCRHPDLDRIYGRELDTWAGQGWLDLYEAYSRPDGGSGRYVQQAVRDHGADVLDLLDRDAVVYVCGNRHTMAPEVSSTIAALHADRTGEAGEPWISELAAAGRYVEDNWGAG</sequence>
<dbReference type="PANTHER" id="PTHR19384">
    <property type="entry name" value="NITRIC OXIDE SYNTHASE-RELATED"/>
    <property type="match status" value="1"/>
</dbReference>
<reference evidence="18 19" key="2">
    <citation type="journal article" date="2010" name="Stand. Genomic Sci.">
        <title>Complete genome sequence of Nakamurella multipartita type strain (Y-104).</title>
        <authorList>
            <person name="Tice H."/>
            <person name="Mayilraj S."/>
            <person name="Sims D."/>
            <person name="Lapidus A."/>
            <person name="Nolan M."/>
            <person name="Lucas S."/>
            <person name="Glavina Del Rio T."/>
            <person name="Copeland A."/>
            <person name="Cheng J.F."/>
            <person name="Meincke L."/>
            <person name="Bruce D."/>
            <person name="Goodwin L."/>
            <person name="Pitluck S."/>
            <person name="Ivanova N."/>
            <person name="Mavromatis K."/>
            <person name="Ovchinnikova G."/>
            <person name="Pati A."/>
            <person name="Chen A."/>
            <person name="Palaniappan K."/>
            <person name="Land M."/>
            <person name="Hauser L."/>
            <person name="Chang Y.J."/>
            <person name="Jeffries C.D."/>
            <person name="Detter J.C."/>
            <person name="Brettin T."/>
            <person name="Rohde M."/>
            <person name="Goker M."/>
            <person name="Bristow J."/>
            <person name="Eisen J.A."/>
            <person name="Markowitz V."/>
            <person name="Hugenholtz P."/>
            <person name="Kyrpides N.C."/>
            <person name="Klenk H.P."/>
            <person name="Chen F."/>
        </authorList>
    </citation>
    <scope>NUCLEOTIDE SEQUENCE [LARGE SCALE GENOMIC DNA]</scope>
    <source>
        <strain evidence="19">ATCC 700099 / DSM 44233 / CIP 104796 / JCM 9543 / NBRC 105858 / Y-104</strain>
    </source>
</reference>
<keyword evidence="9 13" id="KW-0560">Oxidoreductase</keyword>
<dbReference type="Gene3D" id="2.40.30.10">
    <property type="entry name" value="Translation factors"/>
    <property type="match status" value="1"/>
</dbReference>
<keyword evidence="8 13" id="KW-0521">NADP</keyword>
<evidence type="ECO:0000259" key="17">
    <source>
        <dbReference type="PROSITE" id="PS51384"/>
    </source>
</evidence>
<evidence type="ECO:0000256" key="7">
    <source>
        <dbReference type="ARBA" id="ARBA00022827"/>
    </source>
</evidence>
<dbReference type="PIRSF" id="PIRSF000209">
    <property type="entry name" value="Bifunctional_P450_P450R"/>
    <property type="match status" value="1"/>
</dbReference>
<evidence type="ECO:0000256" key="10">
    <source>
        <dbReference type="ARBA" id="ARBA00023004"/>
    </source>
</evidence>
<evidence type="ECO:0000256" key="2">
    <source>
        <dbReference type="ARBA" id="ARBA00022448"/>
    </source>
</evidence>
<keyword evidence="4 13" id="KW-0285">Flavoprotein</keyword>
<accession>C8X7K1</accession>
<evidence type="ECO:0000256" key="5">
    <source>
        <dbReference type="ARBA" id="ARBA00022643"/>
    </source>
</evidence>
<feature type="domain" description="FAD-binding FR-type" evidence="17">
    <location>
        <begin position="688"/>
        <end position="941"/>
    </location>
</feature>
<dbReference type="InterPro" id="IPR003097">
    <property type="entry name" value="CysJ-like_FAD-binding"/>
</dbReference>
<dbReference type="Gene3D" id="1.20.990.10">
    <property type="entry name" value="NADPH-cytochrome p450 Reductase, Chain A, domain 3"/>
    <property type="match status" value="1"/>
</dbReference>
<evidence type="ECO:0000256" key="13">
    <source>
        <dbReference type="PIRNR" id="PIRNR000209"/>
    </source>
</evidence>
<protein>
    <recommendedName>
        <fullName evidence="13">Bifunctional cytochrome P450/NADPH--P450 reductase</fullName>
    </recommendedName>
    <domain>
        <recommendedName>
            <fullName evidence="13">Cytochrome P450</fullName>
            <ecNumber evidence="13">1.14.14.1</ecNumber>
        </recommendedName>
    </domain>
    <domain>
        <recommendedName>
            <fullName evidence="13">NADPH--cytochrome P450 reductase</fullName>
            <ecNumber evidence="13">1.6.2.4</ecNumber>
        </recommendedName>
    </domain>
</protein>
<dbReference type="InterPro" id="IPR039261">
    <property type="entry name" value="FNR_nucleotide-bd"/>
</dbReference>
<dbReference type="InterPro" id="IPR017938">
    <property type="entry name" value="Riboflavin_synthase-like_b-brl"/>
</dbReference>
<evidence type="ECO:0000313" key="18">
    <source>
        <dbReference type="EMBL" id="ACV78954.1"/>
    </source>
</evidence>
<keyword evidence="13" id="KW-0249">Electron transport</keyword>
<dbReference type="eggNOG" id="COG2124">
    <property type="taxonomic scope" value="Bacteria"/>
</dbReference>
<feature type="domain" description="Flavodoxin-like" evidence="16">
    <location>
        <begin position="511"/>
        <end position="650"/>
    </location>
</feature>
<dbReference type="InterPro" id="IPR008254">
    <property type="entry name" value="Flavodoxin/NO_synth"/>
</dbReference>
<keyword evidence="6 13" id="KW-0479">Metal-binding</keyword>
<dbReference type="PROSITE" id="PS51384">
    <property type="entry name" value="FAD_FR"/>
    <property type="match status" value="1"/>
</dbReference>
<evidence type="ECO:0000256" key="14">
    <source>
        <dbReference type="PIRSR" id="PIRSR000209-1"/>
    </source>
</evidence>
<evidence type="ECO:0000256" key="8">
    <source>
        <dbReference type="ARBA" id="ARBA00022857"/>
    </source>
</evidence>
<organism evidence="18 19">
    <name type="scientific">Nakamurella multipartita (strain ATCC 700099 / DSM 44233 / CIP 104796 / JCM 9543 / NBRC 105858 / Y-104)</name>
    <name type="common">Microsphaera multipartita</name>
    <dbReference type="NCBI Taxonomy" id="479431"/>
    <lineage>
        <taxon>Bacteria</taxon>
        <taxon>Bacillati</taxon>
        <taxon>Actinomycetota</taxon>
        <taxon>Actinomycetes</taxon>
        <taxon>Nakamurellales</taxon>
        <taxon>Nakamurellaceae</taxon>
        <taxon>Nakamurella</taxon>
    </lineage>
</organism>
<dbReference type="EC" id="1.6.2.4" evidence="13"/>
<dbReference type="GO" id="GO:0005506">
    <property type="term" value="F:iron ion binding"/>
    <property type="evidence" value="ECO:0007669"/>
    <property type="project" value="UniProtKB-UniRule"/>
</dbReference>
<dbReference type="InterPro" id="IPR023206">
    <property type="entry name" value="Bifunctional_P450_P450_red"/>
</dbReference>
<dbReference type="PRINTS" id="PR00371">
    <property type="entry name" value="FPNCR"/>
</dbReference>
<evidence type="ECO:0000256" key="4">
    <source>
        <dbReference type="ARBA" id="ARBA00022630"/>
    </source>
</evidence>
<dbReference type="PROSITE" id="PS00086">
    <property type="entry name" value="CYTOCHROME_P450"/>
    <property type="match status" value="1"/>
</dbReference>
<dbReference type="Pfam" id="PF00175">
    <property type="entry name" value="NAD_binding_1"/>
    <property type="match status" value="1"/>
</dbReference>
<keyword evidence="10 13" id="KW-0408">Iron</keyword>
<dbReference type="Proteomes" id="UP000002218">
    <property type="component" value="Chromosome"/>
</dbReference>
<dbReference type="InterPro" id="IPR029039">
    <property type="entry name" value="Flavoprotein-like_sf"/>
</dbReference>
<dbReference type="Gene3D" id="1.10.630.10">
    <property type="entry name" value="Cytochrome P450"/>
    <property type="match status" value="1"/>
</dbReference>
<dbReference type="InterPro" id="IPR036396">
    <property type="entry name" value="Cyt_P450_sf"/>
</dbReference>
<dbReference type="InterPro" id="IPR001709">
    <property type="entry name" value="Flavoprot_Pyr_Nucl_cyt_Rdtase"/>
</dbReference>
<dbReference type="GO" id="GO:0020037">
    <property type="term" value="F:heme binding"/>
    <property type="evidence" value="ECO:0007669"/>
    <property type="project" value="UniProtKB-UniRule"/>
</dbReference>
<reference evidence="19" key="1">
    <citation type="submission" date="2009-09" db="EMBL/GenBank/DDBJ databases">
        <title>The complete genome of Nakamurella multipartita DSM 44233.</title>
        <authorList>
            <consortium name="US DOE Joint Genome Institute (JGI-PGF)"/>
            <person name="Lucas S."/>
            <person name="Copeland A."/>
            <person name="Lapidus A."/>
            <person name="Glavina del Rio T."/>
            <person name="Dalin E."/>
            <person name="Tice H."/>
            <person name="Bruce D."/>
            <person name="Goodwin L."/>
            <person name="Pitluck S."/>
            <person name="Kyrpides N."/>
            <person name="Mavromatis K."/>
            <person name="Ivanova N."/>
            <person name="Ovchinnikova G."/>
            <person name="Sims D."/>
            <person name="Meincke L."/>
            <person name="Brettin T."/>
            <person name="Detter J.C."/>
            <person name="Han C."/>
            <person name="Larimer F."/>
            <person name="Land M."/>
            <person name="Hauser L."/>
            <person name="Markowitz V."/>
            <person name="Cheng J.-F."/>
            <person name="Hugenholtz P."/>
            <person name="Woyke T."/>
            <person name="Wu D."/>
            <person name="Klenk H.-P."/>
            <person name="Eisen J.A."/>
        </authorList>
    </citation>
    <scope>NUCLEOTIDE SEQUENCE [LARGE SCALE GENOMIC DNA]</scope>
    <source>
        <strain evidence="19">ATCC 700099 / DSM 44233 / CIP 104796 / JCM 9543 / NBRC 105858 / Y-104</strain>
    </source>
</reference>
<dbReference type="Pfam" id="PF00258">
    <property type="entry name" value="Flavodoxin_1"/>
    <property type="match status" value="1"/>
</dbReference>
<dbReference type="GO" id="GO:0003958">
    <property type="term" value="F:NADPH-hemoprotein reductase activity"/>
    <property type="evidence" value="ECO:0007669"/>
    <property type="project" value="UniProtKB-UniRule"/>
</dbReference>
<proteinExistence type="inferred from homology"/>
<evidence type="ECO:0000256" key="1">
    <source>
        <dbReference type="ARBA" id="ARBA00010018"/>
    </source>
</evidence>
<evidence type="ECO:0000256" key="12">
    <source>
        <dbReference type="ARBA" id="ARBA00049342"/>
    </source>
</evidence>
<keyword evidence="3 13" id="KW-0349">Heme</keyword>
<dbReference type="SUPFAM" id="SSF52343">
    <property type="entry name" value="Ferredoxin reductase-like, C-terminal NADP-linked domain"/>
    <property type="match status" value="1"/>
</dbReference>
<dbReference type="OrthoDB" id="5290182at2"/>